<dbReference type="EMBL" id="MLFK01000009">
    <property type="protein sequence ID" value="OIV40631.1"/>
    <property type="molecule type" value="Genomic_DNA"/>
</dbReference>
<accession>A0A1J7BPL1</accession>
<dbReference type="RefSeq" id="WP_071637833.1">
    <property type="nucleotide sequence ID" value="NZ_MLFK01000009.1"/>
</dbReference>
<evidence type="ECO:0000313" key="4">
    <source>
        <dbReference type="Proteomes" id="UP000182826"/>
    </source>
</evidence>
<evidence type="ECO:0000256" key="1">
    <source>
        <dbReference type="SAM" id="MobiDB-lite"/>
    </source>
</evidence>
<sequence>MNKLRANINQWLEGLDRNWEAMPIKRQHQVILYFFAAYVLLTAVVIFNVCRDTAYARNNMAVEHIENPVSAGKESPAPLQDSLKPIKKIGL</sequence>
<protein>
    <submittedName>
        <fullName evidence="3">Nitrogen regulatory IIA protein</fullName>
    </submittedName>
</protein>
<organism evidence="3 4">
    <name type="scientific">Flavobacterium johnsoniae</name>
    <name type="common">Cytophaga johnsonae</name>
    <dbReference type="NCBI Taxonomy" id="986"/>
    <lineage>
        <taxon>Bacteria</taxon>
        <taxon>Pseudomonadati</taxon>
        <taxon>Bacteroidota</taxon>
        <taxon>Flavobacteriia</taxon>
        <taxon>Flavobacteriales</taxon>
        <taxon>Flavobacteriaceae</taxon>
        <taxon>Flavobacterium</taxon>
    </lineage>
</organism>
<gene>
    <name evidence="3" type="ORF">BKM63_17350</name>
</gene>
<evidence type="ECO:0000256" key="2">
    <source>
        <dbReference type="SAM" id="Phobius"/>
    </source>
</evidence>
<keyword evidence="2" id="KW-1133">Transmembrane helix</keyword>
<evidence type="ECO:0000313" key="3">
    <source>
        <dbReference type="EMBL" id="OIV40631.1"/>
    </source>
</evidence>
<dbReference type="OrthoDB" id="675530at2"/>
<feature type="region of interest" description="Disordered" evidence="1">
    <location>
        <begin position="69"/>
        <end position="91"/>
    </location>
</feature>
<dbReference type="AlphaFoldDB" id="A0A1J7BPL1"/>
<name>A0A1J7BPL1_FLAJO</name>
<feature type="transmembrane region" description="Helical" evidence="2">
    <location>
        <begin position="30"/>
        <end position="50"/>
    </location>
</feature>
<keyword evidence="4" id="KW-1185">Reference proteome</keyword>
<dbReference type="Proteomes" id="UP000182826">
    <property type="component" value="Unassembled WGS sequence"/>
</dbReference>
<comment type="caution">
    <text evidence="3">The sequence shown here is derived from an EMBL/GenBank/DDBJ whole genome shotgun (WGS) entry which is preliminary data.</text>
</comment>
<keyword evidence="2" id="KW-0812">Transmembrane</keyword>
<keyword evidence="2" id="KW-0472">Membrane</keyword>
<proteinExistence type="predicted"/>
<reference evidence="3 4" key="1">
    <citation type="submission" date="2016-10" db="EMBL/GenBank/DDBJ databases">
        <title>Draft Genome Sequence of Rhizobacteria Flavobacterium johnsoniae CI04.</title>
        <authorList>
            <person name="Bravo J.I."/>
            <person name="Lozano G.L."/>
            <person name="Handelsman J."/>
        </authorList>
    </citation>
    <scope>NUCLEOTIDE SEQUENCE [LARGE SCALE GENOMIC DNA]</scope>
    <source>
        <strain evidence="3 4">CI04</strain>
    </source>
</reference>